<dbReference type="EMBL" id="CAJVPZ010022476">
    <property type="protein sequence ID" value="CAG8711765.1"/>
    <property type="molecule type" value="Genomic_DNA"/>
</dbReference>
<dbReference type="Proteomes" id="UP000789396">
    <property type="component" value="Unassembled WGS sequence"/>
</dbReference>
<evidence type="ECO:0000256" key="2">
    <source>
        <dbReference type="ARBA" id="ARBA00004370"/>
    </source>
</evidence>
<protein>
    <recommendedName>
        <fullName evidence="7">Squalene monooxygenase</fullName>
        <ecNumber evidence="7">1.14.14.17</ecNumber>
    </recommendedName>
</protein>
<evidence type="ECO:0000256" key="5">
    <source>
        <dbReference type="ARBA" id="ARBA00023002"/>
    </source>
</evidence>
<feature type="non-terminal residue" evidence="9">
    <location>
        <position position="1"/>
    </location>
</feature>
<feature type="non-terminal residue" evidence="9">
    <location>
        <position position="91"/>
    </location>
</feature>
<dbReference type="InterPro" id="IPR013698">
    <property type="entry name" value="Squalene_epoxidase"/>
</dbReference>
<evidence type="ECO:0000256" key="7">
    <source>
        <dbReference type="RuleBase" id="RU367121"/>
    </source>
</evidence>
<accession>A0A9N9HY85</accession>
<evidence type="ECO:0000256" key="6">
    <source>
        <dbReference type="ARBA" id="ARBA00023136"/>
    </source>
</evidence>
<dbReference type="PANTHER" id="PTHR10835:SF0">
    <property type="entry name" value="SQUALENE MONOOXYGENASE"/>
    <property type="match status" value="1"/>
</dbReference>
<evidence type="ECO:0000313" key="10">
    <source>
        <dbReference type="Proteomes" id="UP000789396"/>
    </source>
</evidence>
<dbReference type="GO" id="GO:0050660">
    <property type="term" value="F:flavin adenine dinucleotide binding"/>
    <property type="evidence" value="ECO:0007669"/>
    <property type="project" value="UniProtKB-UniRule"/>
</dbReference>
<dbReference type="Pfam" id="PF08491">
    <property type="entry name" value="SE"/>
    <property type="match status" value="1"/>
</dbReference>
<reference evidence="9" key="1">
    <citation type="submission" date="2021-06" db="EMBL/GenBank/DDBJ databases">
        <authorList>
            <person name="Kallberg Y."/>
            <person name="Tangrot J."/>
            <person name="Rosling A."/>
        </authorList>
    </citation>
    <scope>NUCLEOTIDE SEQUENCE</scope>
    <source>
        <strain evidence="9">IN212</strain>
    </source>
</reference>
<gene>
    <name evidence="9" type="ORF">RFULGI_LOCUS10894</name>
</gene>
<dbReference type="GO" id="GO:0006696">
    <property type="term" value="P:ergosterol biosynthetic process"/>
    <property type="evidence" value="ECO:0007669"/>
    <property type="project" value="TreeGrafter"/>
</dbReference>
<evidence type="ECO:0000256" key="1">
    <source>
        <dbReference type="ARBA" id="ARBA00001974"/>
    </source>
</evidence>
<name>A0A9N9HY85_9GLOM</name>
<organism evidence="9 10">
    <name type="scientific">Racocetra fulgida</name>
    <dbReference type="NCBI Taxonomy" id="60492"/>
    <lineage>
        <taxon>Eukaryota</taxon>
        <taxon>Fungi</taxon>
        <taxon>Fungi incertae sedis</taxon>
        <taxon>Mucoromycota</taxon>
        <taxon>Glomeromycotina</taxon>
        <taxon>Glomeromycetes</taxon>
        <taxon>Diversisporales</taxon>
        <taxon>Gigasporaceae</taxon>
        <taxon>Racocetra</taxon>
    </lineage>
</organism>
<comment type="catalytic activity">
    <reaction evidence="7">
        <text>squalene + reduced [NADPH--hemoprotein reductase] + O2 = (S)-2,3-epoxysqualene + oxidized [NADPH--hemoprotein reductase] + H2O + H(+)</text>
        <dbReference type="Rhea" id="RHEA:25282"/>
        <dbReference type="Rhea" id="RHEA-COMP:11964"/>
        <dbReference type="Rhea" id="RHEA-COMP:11965"/>
        <dbReference type="ChEBI" id="CHEBI:15377"/>
        <dbReference type="ChEBI" id="CHEBI:15378"/>
        <dbReference type="ChEBI" id="CHEBI:15379"/>
        <dbReference type="ChEBI" id="CHEBI:15440"/>
        <dbReference type="ChEBI" id="CHEBI:15441"/>
        <dbReference type="ChEBI" id="CHEBI:57618"/>
        <dbReference type="ChEBI" id="CHEBI:58210"/>
        <dbReference type="EC" id="1.14.14.17"/>
    </reaction>
</comment>
<dbReference type="GO" id="GO:0005789">
    <property type="term" value="C:endoplasmic reticulum membrane"/>
    <property type="evidence" value="ECO:0007669"/>
    <property type="project" value="UniProtKB-SubCell"/>
</dbReference>
<comment type="subcellular location">
    <subcellularLocation>
        <location evidence="7">Endoplasmic reticulum membrane</location>
        <topology evidence="7">Multi-pass membrane protein</topology>
    </subcellularLocation>
    <subcellularLocation>
        <location evidence="2">Membrane</location>
    </subcellularLocation>
</comment>
<evidence type="ECO:0000259" key="8">
    <source>
        <dbReference type="Pfam" id="PF08491"/>
    </source>
</evidence>
<dbReference type="OrthoDB" id="1678617at2759"/>
<dbReference type="AlphaFoldDB" id="A0A9N9HY85"/>
<proteinExistence type="inferred from homology"/>
<keyword evidence="6" id="KW-0472">Membrane</keyword>
<keyword evidence="3 7" id="KW-0285">Flavoprotein</keyword>
<keyword evidence="4 7" id="KW-0274">FAD</keyword>
<dbReference type="GO" id="GO:0004506">
    <property type="term" value="F:squalene monooxygenase activity"/>
    <property type="evidence" value="ECO:0007669"/>
    <property type="project" value="UniProtKB-UniRule"/>
</dbReference>
<comment type="caution">
    <text evidence="9">The sequence shown here is derived from an EMBL/GenBank/DDBJ whole genome shotgun (WGS) entry which is preliminary data.</text>
</comment>
<evidence type="ECO:0000313" key="9">
    <source>
        <dbReference type="EMBL" id="CAG8711765.1"/>
    </source>
</evidence>
<comment type="cofactor">
    <cofactor evidence="1 7">
        <name>FAD</name>
        <dbReference type="ChEBI" id="CHEBI:57692"/>
    </cofactor>
</comment>
<comment type="function">
    <text evidence="7">Catalyzes the stereospecific oxidation of squalene to (S)-2,3-epoxysqualene, and is considered to be a rate-limiting enzyme in steroid biosynthesis.</text>
</comment>
<dbReference type="PANTHER" id="PTHR10835">
    <property type="entry name" value="SQUALENE MONOOXYGENASE"/>
    <property type="match status" value="1"/>
</dbReference>
<sequence length="91" mass="10046">SSFREALQTERLRSMPNSFLPPSTNVNGGLIMLGDAMNMRHPLTGGMHQLLKDFDRGMTVGFRDVVILSDLLSPTQTPDFNDTGLILAQLQ</sequence>
<evidence type="ECO:0000256" key="3">
    <source>
        <dbReference type="ARBA" id="ARBA00022630"/>
    </source>
</evidence>
<keyword evidence="10" id="KW-1185">Reference proteome</keyword>
<comment type="similarity">
    <text evidence="7">Belongs to the squalene monooxygenase family.</text>
</comment>
<keyword evidence="7" id="KW-0256">Endoplasmic reticulum</keyword>
<feature type="domain" description="Squalene epoxidase" evidence="8">
    <location>
        <begin position="2"/>
        <end position="90"/>
    </location>
</feature>
<dbReference type="EC" id="1.14.14.17" evidence="7"/>
<evidence type="ECO:0000256" key="4">
    <source>
        <dbReference type="ARBA" id="ARBA00022827"/>
    </source>
</evidence>
<keyword evidence="5 7" id="KW-0560">Oxidoreductase</keyword>
<dbReference type="InterPro" id="IPR040125">
    <property type="entry name" value="Squalene_monox"/>
</dbReference>